<organism evidence="2 3">
    <name type="scientific">Polyplosphaeria fusca</name>
    <dbReference type="NCBI Taxonomy" id="682080"/>
    <lineage>
        <taxon>Eukaryota</taxon>
        <taxon>Fungi</taxon>
        <taxon>Dikarya</taxon>
        <taxon>Ascomycota</taxon>
        <taxon>Pezizomycotina</taxon>
        <taxon>Dothideomycetes</taxon>
        <taxon>Pleosporomycetidae</taxon>
        <taxon>Pleosporales</taxon>
        <taxon>Tetraplosphaeriaceae</taxon>
        <taxon>Polyplosphaeria</taxon>
    </lineage>
</organism>
<dbReference type="EMBL" id="ML996106">
    <property type="protein sequence ID" value="KAF2739074.1"/>
    <property type="molecule type" value="Genomic_DNA"/>
</dbReference>
<accession>A0A9P4R5C2</accession>
<reference evidence="2" key="1">
    <citation type="journal article" date="2020" name="Stud. Mycol.">
        <title>101 Dothideomycetes genomes: a test case for predicting lifestyles and emergence of pathogens.</title>
        <authorList>
            <person name="Haridas S."/>
            <person name="Albert R."/>
            <person name="Binder M."/>
            <person name="Bloem J."/>
            <person name="Labutti K."/>
            <person name="Salamov A."/>
            <person name="Andreopoulos B."/>
            <person name="Baker S."/>
            <person name="Barry K."/>
            <person name="Bills G."/>
            <person name="Bluhm B."/>
            <person name="Cannon C."/>
            <person name="Castanera R."/>
            <person name="Culley D."/>
            <person name="Daum C."/>
            <person name="Ezra D."/>
            <person name="Gonzalez J."/>
            <person name="Henrissat B."/>
            <person name="Kuo A."/>
            <person name="Liang C."/>
            <person name="Lipzen A."/>
            <person name="Lutzoni F."/>
            <person name="Magnuson J."/>
            <person name="Mondo S."/>
            <person name="Nolan M."/>
            <person name="Ohm R."/>
            <person name="Pangilinan J."/>
            <person name="Park H.-J."/>
            <person name="Ramirez L."/>
            <person name="Alfaro M."/>
            <person name="Sun H."/>
            <person name="Tritt A."/>
            <person name="Yoshinaga Y."/>
            <person name="Zwiers L.-H."/>
            <person name="Turgeon B."/>
            <person name="Goodwin S."/>
            <person name="Spatafora J."/>
            <person name="Crous P."/>
            <person name="Grigoriev I."/>
        </authorList>
    </citation>
    <scope>NUCLEOTIDE SEQUENCE</scope>
    <source>
        <strain evidence="2">CBS 125425</strain>
    </source>
</reference>
<evidence type="ECO:0000313" key="3">
    <source>
        <dbReference type="Proteomes" id="UP000799444"/>
    </source>
</evidence>
<dbReference type="AlphaFoldDB" id="A0A9P4R5C2"/>
<dbReference type="Proteomes" id="UP000799444">
    <property type="component" value="Unassembled WGS sequence"/>
</dbReference>
<proteinExistence type="predicted"/>
<feature type="region of interest" description="Disordered" evidence="1">
    <location>
        <begin position="225"/>
        <end position="248"/>
    </location>
</feature>
<feature type="compositionally biased region" description="Basic and acidic residues" evidence="1">
    <location>
        <begin position="17"/>
        <end position="31"/>
    </location>
</feature>
<sequence length="248" mass="27894">MPHYIAPWRGTFPLPTERGRDAPPARNNKEPFDLRPALRRSLRLLEPILLALPHCLRPQDYVATPVLSPGSCRFLAPIRSRALATTLLAFRILCRYCSGCSLSPDITRRRIAFYRHQETMRALCDSWASDLPPCMPSRLFYRVAAFNSISGKGDSGRSHRTRAPFHPSCSHIHLFGDDGYRRPGTCITFSPQDFSKNPDGNTIAFVLELEQPSQGAVLRIRTDTMQPQRNASPSHHHGMLRAPESSHG</sequence>
<keyword evidence="3" id="KW-1185">Reference proteome</keyword>
<evidence type="ECO:0000256" key="1">
    <source>
        <dbReference type="SAM" id="MobiDB-lite"/>
    </source>
</evidence>
<comment type="caution">
    <text evidence="2">The sequence shown here is derived from an EMBL/GenBank/DDBJ whole genome shotgun (WGS) entry which is preliminary data.</text>
</comment>
<evidence type="ECO:0000313" key="2">
    <source>
        <dbReference type="EMBL" id="KAF2739074.1"/>
    </source>
</evidence>
<feature type="region of interest" description="Disordered" evidence="1">
    <location>
        <begin position="9"/>
        <end position="31"/>
    </location>
</feature>
<name>A0A9P4R5C2_9PLEO</name>
<gene>
    <name evidence="2" type="ORF">EJ04DRAFT_583511</name>
</gene>
<protein>
    <submittedName>
        <fullName evidence="2">Uncharacterized protein</fullName>
    </submittedName>
</protein>